<comment type="caution">
    <text evidence="2">The sequence shown here is derived from an EMBL/GenBank/DDBJ whole genome shotgun (WGS) entry which is preliminary data.</text>
</comment>
<dbReference type="Proteomes" id="UP000824112">
    <property type="component" value="Unassembled WGS sequence"/>
</dbReference>
<dbReference type="Pfam" id="PF05117">
    <property type="entry name" value="DUF695"/>
    <property type="match status" value="1"/>
</dbReference>
<protein>
    <submittedName>
        <fullName evidence="2">DUF695 domain-containing protein</fullName>
    </submittedName>
</protein>
<evidence type="ECO:0000259" key="1">
    <source>
        <dbReference type="Pfam" id="PF05117"/>
    </source>
</evidence>
<sequence length="91" mass="10506">MPADEEARLMEKVQIALKQAMERDKLAILTGVYTGAGERTWVFYTRNVPAFGEKLNQALASFDRLPLDICTEVDPQWEEYKDMYEMKEAEA</sequence>
<organism evidence="2 3">
    <name type="scientific">Candidatus Gallibacteroides avistercoris</name>
    <dbReference type="NCBI Taxonomy" id="2840833"/>
    <lineage>
        <taxon>Bacteria</taxon>
        <taxon>Pseudomonadati</taxon>
        <taxon>Bacteroidota</taxon>
        <taxon>Bacteroidia</taxon>
        <taxon>Bacteroidales</taxon>
        <taxon>Bacteroidaceae</taxon>
        <taxon>Bacteroidaceae incertae sedis</taxon>
        <taxon>Candidatus Gallibacteroides</taxon>
    </lineage>
</organism>
<dbReference type="AlphaFoldDB" id="A0A9D1M5Y3"/>
<proteinExistence type="predicted"/>
<feature type="domain" description="DUF695" evidence="1">
    <location>
        <begin position="2"/>
        <end position="82"/>
    </location>
</feature>
<reference evidence="2" key="1">
    <citation type="submission" date="2020-10" db="EMBL/GenBank/DDBJ databases">
        <authorList>
            <person name="Gilroy R."/>
        </authorList>
    </citation>
    <scope>NUCLEOTIDE SEQUENCE</scope>
    <source>
        <strain evidence="2">CHK158-818</strain>
    </source>
</reference>
<dbReference type="InterPro" id="IPR016097">
    <property type="entry name" value="DUF695"/>
</dbReference>
<dbReference type="EMBL" id="DVNA01000002">
    <property type="protein sequence ID" value="HIU54182.1"/>
    <property type="molecule type" value="Genomic_DNA"/>
</dbReference>
<evidence type="ECO:0000313" key="3">
    <source>
        <dbReference type="Proteomes" id="UP000824112"/>
    </source>
</evidence>
<name>A0A9D1M5Y3_9BACT</name>
<accession>A0A9D1M5Y3</accession>
<evidence type="ECO:0000313" key="2">
    <source>
        <dbReference type="EMBL" id="HIU54182.1"/>
    </source>
</evidence>
<reference evidence="2" key="2">
    <citation type="journal article" date="2021" name="PeerJ">
        <title>Extensive microbial diversity within the chicken gut microbiome revealed by metagenomics and culture.</title>
        <authorList>
            <person name="Gilroy R."/>
            <person name="Ravi A."/>
            <person name="Getino M."/>
            <person name="Pursley I."/>
            <person name="Horton D.L."/>
            <person name="Alikhan N.F."/>
            <person name="Baker D."/>
            <person name="Gharbi K."/>
            <person name="Hall N."/>
            <person name="Watson M."/>
            <person name="Adriaenssens E.M."/>
            <person name="Foster-Nyarko E."/>
            <person name="Jarju S."/>
            <person name="Secka A."/>
            <person name="Antonio M."/>
            <person name="Oren A."/>
            <person name="Chaudhuri R.R."/>
            <person name="La Ragione R."/>
            <person name="Hildebrand F."/>
            <person name="Pallen M.J."/>
        </authorList>
    </citation>
    <scope>NUCLEOTIDE SEQUENCE</scope>
    <source>
        <strain evidence="2">CHK158-818</strain>
    </source>
</reference>
<gene>
    <name evidence="2" type="ORF">IAB03_00050</name>
</gene>